<dbReference type="Proteomes" id="UP000727907">
    <property type="component" value="Unassembled WGS sequence"/>
</dbReference>
<organism evidence="5 6">
    <name type="scientific">Reyranella humidisoli</name>
    <dbReference type="NCBI Taxonomy" id="2849149"/>
    <lineage>
        <taxon>Bacteria</taxon>
        <taxon>Pseudomonadati</taxon>
        <taxon>Pseudomonadota</taxon>
        <taxon>Alphaproteobacteria</taxon>
        <taxon>Hyphomicrobiales</taxon>
        <taxon>Reyranellaceae</taxon>
        <taxon>Reyranella</taxon>
    </lineage>
</organism>
<evidence type="ECO:0000256" key="3">
    <source>
        <dbReference type="HAMAP-Rule" id="MF_00060"/>
    </source>
</evidence>
<name>A0ABS6IL15_9HYPH</name>
<protein>
    <recommendedName>
        <fullName evidence="3">5'-nucleotidase SurE</fullName>
        <ecNumber evidence="3">3.1.3.5</ecNumber>
    </recommendedName>
    <alternativeName>
        <fullName evidence="3">Nucleoside 5'-monophosphate phosphohydrolase</fullName>
    </alternativeName>
</protein>
<dbReference type="RefSeq" id="WP_216959952.1">
    <property type="nucleotide sequence ID" value="NZ_JAHOPB010000001.1"/>
</dbReference>
<dbReference type="InterPro" id="IPR030048">
    <property type="entry name" value="SurE"/>
</dbReference>
<dbReference type="HAMAP" id="MF_00060">
    <property type="entry name" value="SurE"/>
    <property type="match status" value="1"/>
</dbReference>
<evidence type="ECO:0000313" key="5">
    <source>
        <dbReference type="EMBL" id="MBU8874442.1"/>
    </source>
</evidence>
<evidence type="ECO:0000256" key="2">
    <source>
        <dbReference type="ARBA" id="ARBA00022741"/>
    </source>
</evidence>
<keyword evidence="6" id="KW-1185">Reference proteome</keyword>
<keyword evidence="3 5" id="KW-0378">Hydrolase</keyword>
<comment type="caution">
    <text evidence="5">The sequence shown here is derived from an EMBL/GenBank/DDBJ whole genome shotgun (WGS) entry which is preliminary data.</text>
</comment>
<dbReference type="EMBL" id="JAHOPB010000001">
    <property type="protein sequence ID" value="MBU8874442.1"/>
    <property type="molecule type" value="Genomic_DNA"/>
</dbReference>
<gene>
    <name evidence="3 5" type="primary">surE</name>
    <name evidence="5" type="ORF">KQ910_11770</name>
</gene>
<dbReference type="GO" id="GO:0008254">
    <property type="term" value="F:3'-nucleotidase activity"/>
    <property type="evidence" value="ECO:0007669"/>
    <property type="project" value="UniProtKB-EC"/>
</dbReference>
<evidence type="ECO:0000259" key="4">
    <source>
        <dbReference type="Pfam" id="PF01975"/>
    </source>
</evidence>
<keyword evidence="2 3" id="KW-0547">Nucleotide-binding</keyword>
<feature type="binding site" evidence="3">
    <location>
        <position position="17"/>
    </location>
    <ligand>
        <name>a divalent metal cation</name>
        <dbReference type="ChEBI" id="CHEBI:60240"/>
    </ligand>
</feature>
<comment type="similarity">
    <text evidence="3">Belongs to the SurE nucleotidase family.</text>
</comment>
<dbReference type="PANTHER" id="PTHR30457">
    <property type="entry name" value="5'-NUCLEOTIDASE SURE"/>
    <property type="match status" value="1"/>
</dbReference>
<feature type="domain" description="Survival protein SurE-like phosphatase/nucleotidase" evidence="4">
    <location>
        <begin position="11"/>
        <end position="192"/>
    </location>
</feature>
<keyword evidence="1 3" id="KW-0963">Cytoplasm</keyword>
<feature type="binding site" evidence="3">
    <location>
        <position position="48"/>
    </location>
    <ligand>
        <name>a divalent metal cation</name>
        <dbReference type="ChEBI" id="CHEBI:60240"/>
    </ligand>
</feature>
<comment type="function">
    <text evidence="3">Nucleotidase that shows phosphatase activity on nucleoside 5'-monophosphates.</text>
</comment>
<keyword evidence="3" id="KW-0479">Metal-binding</keyword>
<dbReference type="NCBIfam" id="NF001490">
    <property type="entry name" value="PRK00346.1-4"/>
    <property type="match status" value="1"/>
</dbReference>
<accession>A0ABS6IL15</accession>
<feature type="binding site" evidence="3">
    <location>
        <position position="101"/>
    </location>
    <ligand>
        <name>a divalent metal cation</name>
        <dbReference type="ChEBI" id="CHEBI:60240"/>
    </ligand>
</feature>
<dbReference type="NCBIfam" id="TIGR00087">
    <property type="entry name" value="surE"/>
    <property type="match status" value="1"/>
</dbReference>
<proteinExistence type="inferred from homology"/>
<comment type="cofactor">
    <cofactor evidence="3">
        <name>a divalent metal cation</name>
        <dbReference type="ChEBI" id="CHEBI:60240"/>
    </cofactor>
    <text evidence="3">Binds 1 divalent metal cation per subunit.</text>
</comment>
<sequence length="265" mass="28437">MKVVNLAKARILVTNDDGIHAPGLEALVEIATQLSSDVWIVAPEVNQSGAGHSLSLSRPIRAREVSEGKFAIDGTPTDCVLFAVKHLMKDRKPDLVLSGVNRGTNIADDVTYSGTIAAAMEGCLLGIPSIAFSQAYMHEHPVKWGTATAHGAAVARRVLALDWPRNVLVNINFPDVVAGSVKGVRVTYTGTRGFGGHIVERKDPRGGTYYWIGYAPQESEIDAASDIAAVRSGHISVTPLHLDLTHESMRRKLVAEFEAAPVDLD</sequence>
<dbReference type="PANTHER" id="PTHR30457:SF12">
    <property type="entry name" value="5'_3'-NUCLEOTIDASE SURE"/>
    <property type="match status" value="1"/>
</dbReference>
<comment type="subcellular location">
    <subcellularLocation>
        <location evidence="3">Cytoplasm</location>
    </subcellularLocation>
</comment>
<dbReference type="Pfam" id="PF01975">
    <property type="entry name" value="SurE"/>
    <property type="match status" value="1"/>
</dbReference>
<reference evidence="5 6" key="1">
    <citation type="submission" date="2021-06" db="EMBL/GenBank/DDBJ databases">
        <authorList>
            <person name="Lee D.H."/>
        </authorList>
    </citation>
    <scope>NUCLEOTIDE SEQUENCE [LARGE SCALE GENOMIC DNA]</scope>
    <source>
        <strain evidence="5 6">MMS21-HV4-11</strain>
    </source>
</reference>
<evidence type="ECO:0000256" key="1">
    <source>
        <dbReference type="ARBA" id="ARBA00022490"/>
    </source>
</evidence>
<dbReference type="EC" id="3.1.3.5" evidence="3"/>
<feature type="binding site" evidence="3">
    <location>
        <position position="16"/>
    </location>
    <ligand>
        <name>a divalent metal cation</name>
        <dbReference type="ChEBI" id="CHEBI:60240"/>
    </ligand>
</feature>
<evidence type="ECO:0000313" key="6">
    <source>
        <dbReference type="Proteomes" id="UP000727907"/>
    </source>
</evidence>
<comment type="catalytic activity">
    <reaction evidence="3">
        <text>a ribonucleoside 5'-phosphate + H2O = a ribonucleoside + phosphate</text>
        <dbReference type="Rhea" id="RHEA:12484"/>
        <dbReference type="ChEBI" id="CHEBI:15377"/>
        <dbReference type="ChEBI" id="CHEBI:18254"/>
        <dbReference type="ChEBI" id="CHEBI:43474"/>
        <dbReference type="ChEBI" id="CHEBI:58043"/>
        <dbReference type="EC" id="3.1.3.5"/>
    </reaction>
</comment>
<dbReference type="InterPro" id="IPR002828">
    <property type="entry name" value="SurE-like_Pase/nucleotidase"/>
</dbReference>